<evidence type="ECO:0000256" key="8">
    <source>
        <dbReference type="ARBA" id="ARBA00022691"/>
    </source>
</evidence>
<keyword evidence="11" id="KW-0804">Transcription</keyword>
<evidence type="ECO:0000256" key="9">
    <source>
        <dbReference type="ARBA" id="ARBA00022853"/>
    </source>
</evidence>
<name>A0AAV5W0Q8_9BILA</name>
<evidence type="ECO:0000256" key="6">
    <source>
        <dbReference type="ARBA" id="ARBA00022603"/>
    </source>
</evidence>
<dbReference type="FunFam" id="3.40.50.150:FF:000068">
    <property type="entry name" value="Ribosomal RNA-processing protein 8"/>
    <property type="match status" value="1"/>
</dbReference>
<comment type="caution">
    <text evidence="15">The sequence shown here is derived from an EMBL/GenBank/DDBJ whole genome shotgun (WGS) entry which is preliminary data.</text>
</comment>
<comment type="similarity">
    <text evidence="2 13">Belongs to the methyltransferase superfamily. RRP8 family.</text>
</comment>
<dbReference type="InterPro" id="IPR007823">
    <property type="entry name" value="RRP8"/>
</dbReference>
<evidence type="ECO:0000256" key="2">
    <source>
        <dbReference type="ARBA" id="ARBA00006301"/>
    </source>
</evidence>
<keyword evidence="9" id="KW-0156">Chromatin regulator</keyword>
<dbReference type="Pfam" id="PF05148">
    <property type="entry name" value="Methyltransf_8"/>
    <property type="match status" value="1"/>
</dbReference>
<dbReference type="EMBL" id="BTSY01000004">
    <property type="protein sequence ID" value="GMT25173.1"/>
    <property type="molecule type" value="Genomic_DNA"/>
</dbReference>
<dbReference type="PANTHER" id="PTHR12787">
    <property type="entry name" value="RIBOSOMAL RNA-PROCESSING PROTEIN 8"/>
    <property type="match status" value="1"/>
</dbReference>
<evidence type="ECO:0000313" key="16">
    <source>
        <dbReference type="Proteomes" id="UP001432322"/>
    </source>
</evidence>
<organism evidence="15 16">
    <name type="scientific">Pristionchus fissidentatus</name>
    <dbReference type="NCBI Taxonomy" id="1538716"/>
    <lineage>
        <taxon>Eukaryota</taxon>
        <taxon>Metazoa</taxon>
        <taxon>Ecdysozoa</taxon>
        <taxon>Nematoda</taxon>
        <taxon>Chromadorea</taxon>
        <taxon>Rhabditida</taxon>
        <taxon>Rhabditina</taxon>
        <taxon>Diplogasteromorpha</taxon>
        <taxon>Diplogasteroidea</taxon>
        <taxon>Neodiplogasteridae</taxon>
        <taxon>Pristionchus</taxon>
    </lineage>
</organism>
<dbReference type="GO" id="GO:0006364">
    <property type="term" value="P:rRNA processing"/>
    <property type="evidence" value="ECO:0007669"/>
    <property type="project" value="UniProtKB-UniRule"/>
</dbReference>
<keyword evidence="4" id="KW-0678">Repressor</keyword>
<protein>
    <recommendedName>
        <fullName evidence="3 13">Ribosomal RNA-processing protein 8</fullName>
        <ecNumber evidence="13">2.1.1.-</ecNumber>
    </recommendedName>
</protein>
<evidence type="ECO:0000313" key="15">
    <source>
        <dbReference type="EMBL" id="GMT25173.1"/>
    </source>
</evidence>
<gene>
    <name evidence="15" type="ORF">PFISCL1PPCAC_16470</name>
</gene>
<dbReference type="GO" id="GO:0000183">
    <property type="term" value="P:rDNA heterochromatin formation"/>
    <property type="evidence" value="ECO:0007669"/>
    <property type="project" value="TreeGrafter"/>
</dbReference>
<evidence type="ECO:0000256" key="1">
    <source>
        <dbReference type="ARBA" id="ARBA00004604"/>
    </source>
</evidence>
<evidence type="ECO:0000256" key="3">
    <source>
        <dbReference type="ARBA" id="ARBA00020203"/>
    </source>
</evidence>
<keyword evidence="8 13" id="KW-0949">S-adenosyl-L-methionine</keyword>
<feature type="compositionally biased region" description="Acidic residues" evidence="14">
    <location>
        <begin position="70"/>
        <end position="79"/>
    </location>
</feature>
<feature type="compositionally biased region" description="Basic residues" evidence="14">
    <location>
        <begin position="41"/>
        <end position="51"/>
    </location>
</feature>
<keyword evidence="6 13" id="KW-0489">Methyltransferase</keyword>
<dbReference type="GO" id="GO:0046015">
    <property type="term" value="P:regulation of transcription by glucose"/>
    <property type="evidence" value="ECO:0007669"/>
    <property type="project" value="TreeGrafter"/>
</dbReference>
<evidence type="ECO:0000256" key="4">
    <source>
        <dbReference type="ARBA" id="ARBA00022491"/>
    </source>
</evidence>
<accession>A0AAV5W0Q8</accession>
<comment type="function">
    <text evidence="13">Probable methyltransferase required to silence rDNA.</text>
</comment>
<keyword evidence="10" id="KW-0805">Transcription regulation</keyword>
<keyword evidence="16" id="KW-1185">Reference proteome</keyword>
<keyword evidence="12 13" id="KW-0539">Nucleus</keyword>
<dbReference type="EC" id="2.1.1.-" evidence="13"/>
<feature type="compositionally biased region" description="Acidic residues" evidence="14">
    <location>
        <begin position="27"/>
        <end position="37"/>
    </location>
</feature>
<dbReference type="Proteomes" id="UP001432322">
    <property type="component" value="Unassembled WGS sequence"/>
</dbReference>
<dbReference type="Gene3D" id="3.40.50.150">
    <property type="entry name" value="Vaccinia Virus protein VP39"/>
    <property type="match status" value="1"/>
</dbReference>
<proteinExistence type="inferred from homology"/>
<evidence type="ECO:0000256" key="10">
    <source>
        <dbReference type="ARBA" id="ARBA00023015"/>
    </source>
</evidence>
<feature type="region of interest" description="Disordered" evidence="14">
    <location>
        <begin position="1"/>
        <end position="85"/>
    </location>
</feature>
<evidence type="ECO:0000256" key="11">
    <source>
        <dbReference type="ARBA" id="ARBA00023163"/>
    </source>
</evidence>
<dbReference type="GO" id="GO:0033553">
    <property type="term" value="C:rDNA heterochromatin"/>
    <property type="evidence" value="ECO:0007669"/>
    <property type="project" value="TreeGrafter"/>
</dbReference>
<dbReference type="FunFam" id="1.10.10.2150:FF:000001">
    <property type="entry name" value="Ribosomal RNA-processing protein 8"/>
    <property type="match status" value="1"/>
</dbReference>
<dbReference type="GO" id="GO:0005677">
    <property type="term" value="C:chromatin silencing complex"/>
    <property type="evidence" value="ECO:0007669"/>
    <property type="project" value="TreeGrafter"/>
</dbReference>
<feature type="compositionally biased region" description="Basic and acidic residues" evidence="14">
    <location>
        <begin position="14"/>
        <end position="26"/>
    </location>
</feature>
<dbReference type="CDD" id="cd02440">
    <property type="entry name" value="AdoMet_MTases"/>
    <property type="match status" value="1"/>
</dbReference>
<evidence type="ECO:0000256" key="5">
    <source>
        <dbReference type="ARBA" id="ARBA00022552"/>
    </source>
</evidence>
<dbReference type="AlphaFoldDB" id="A0AAV5W0Q8"/>
<evidence type="ECO:0000256" key="13">
    <source>
        <dbReference type="RuleBase" id="RU365074"/>
    </source>
</evidence>
<evidence type="ECO:0000256" key="7">
    <source>
        <dbReference type="ARBA" id="ARBA00022679"/>
    </source>
</evidence>
<feature type="compositionally biased region" description="Basic residues" evidence="14">
    <location>
        <begin position="1"/>
        <end position="13"/>
    </location>
</feature>
<keyword evidence="7 13" id="KW-0808">Transferase</keyword>
<feature type="non-terminal residue" evidence="15">
    <location>
        <position position="1"/>
    </location>
</feature>
<dbReference type="Gene3D" id="1.10.10.2150">
    <property type="entry name" value="Ribosomal RNA-processing protein 8, N-terminal domain"/>
    <property type="match status" value="1"/>
</dbReference>
<reference evidence="15" key="1">
    <citation type="submission" date="2023-10" db="EMBL/GenBank/DDBJ databases">
        <title>Genome assembly of Pristionchus species.</title>
        <authorList>
            <person name="Yoshida K."/>
            <person name="Sommer R.J."/>
        </authorList>
    </citation>
    <scope>NUCLEOTIDE SEQUENCE</scope>
    <source>
        <strain evidence="15">RS5133</strain>
    </source>
</reference>
<dbReference type="GO" id="GO:0005730">
    <property type="term" value="C:nucleolus"/>
    <property type="evidence" value="ECO:0007669"/>
    <property type="project" value="UniProtKB-SubCell"/>
</dbReference>
<dbReference type="SUPFAM" id="SSF53335">
    <property type="entry name" value="S-adenosyl-L-methionine-dependent methyltransferases"/>
    <property type="match status" value="1"/>
</dbReference>
<evidence type="ECO:0000256" key="12">
    <source>
        <dbReference type="ARBA" id="ARBA00023242"/>
    </source>
</evidence>
<keyword evidence="5 13" id="KW-0698">rRNA processing</keyword>
<dbReference type="GO" id="GO:0032259">
    <property type="term" value="P:methylation"/>
    <property type="evidence" value="ECO:0007669"/>
    <property type="project" value="UniProtKB-KW"/>
</dbReference>
<dbReference type="InterPro" id="IPR029063">
    <property type="entry name" value="SAM-dependent_MTases_sf"/>
</dbReference>
<feature type="compositionally biased region" description="Basic and acidic residues" evidence="14">
    <location>
        <begin position="57"/>
        <end position="69"/>
    </location>
</feature>
<dbReference type="GO" id="GO:0008168">
    <property type="term" value="F:methyltransferase activity"/>
    <property type="evidence" value="ECO:0007669"/>
    <property type="project" value="UniProtKB-KW"/>
</dbReference>
<comment type="subcellular location">
    <subcellularLocation>
        <location evidence="1 13">Nucleus</location>
        <location evidence="1 13">Nucleolus</location>
    </subcellularLocation>
</comment>
<dbReference type="InterPro" id="IPR042036">
    <property type="entry name" value="RRP8_N"/>
</dbReference>
<sequence>QKKRPWRNKLRKEKAKEAAKKEKEEMGEMDVIGEGDDGDKKKKKKKKKKRANAVLDEIIRDGKAAREKEEGEEEMEGVEEGAVGDTKLEDAKEKIRSGIFRYINEQLYTVKSADAVELFKNEPDSFWAYHEGFAQQTKKWPNHPLRLIIQWLLGKDSGKVVFDLGCGEAKIAEAVGNRHDVRSFDLVAVNERVTACDMAHLPEKDGVADIVVFCLSLMGTNLLDFIKEARRVLKTGGILKIAEVTSRFVNPKVFVEAVCKLGFAVHERKAVTDYFIIMQFTKIEKVENKRPYGLVLKPCLYKKR</sequence>
<evidence type="ECO:0000256" key="14">
    <source>
        <dbReference type="SAM" id="MobiDB-lite"/>
    </source>
</evidence>
<dbReference type="PANTHER" id="PTHR12787:SF0">
    <property type="entry name" value="RIBOSOMAL RNA-PROCESSING PROTEIN 8"/>
    <property type="match status" value="1"/>
</dbReference>
<dbReference type="GO" id="GO:0042149">
    <property type="term" value="P:cellular response to glucose starvation"/>
    <property type="evidence" value="ECO:0007669"/>
    <property type="project" value="TreeGrafter"/>
</dbReference>